<comment type="caution">
    <text evidence="2">The sequence shown here is derived from an EMBL/GenBank/DDBJ whole genome shotgun (WGS) entry which is preliminary data.</text>
</comment>
<dbReference type="eggNOG" id="ENOG502S9XM">
    <property type="taxonomic scope" value="Eukaryota"/>
</dbReference>
<dbReference type="InterPro" id="IPR018811">
    <property type="entry name" value="MRX11"/>
</dbReference>
<dbReference type="PANTHER" id="PTHR28002">
    <property type="entry name" value="MIOREX COMPLEX COMPONENT 11"/>
    <property type="match status" value="1"/>
</dbReference>
<dbReference type="Proteomes" id="UP000001861">
    <property type="component" value="Unassembled WGS sequence"/>
</dbReference>
<accession>A8N5P1</accession>
<dbReference type="GO" id="GO:0005739">
    <property type="term" value="C:mitochondrion"/>
    <property type="evidence" value="ECO:0007669"/>
    <property type="project" value="TreeGrafter"/>
</dbReference>
<keyword evidence="3" id="KW-1185">Reference proteome</keyword>
<dbReference type="GeneID" id="6006625"/>
<reference evidence="2 3" key="1">
    <citation type="journal article" date="2010" name="Proc. Natl. Acad. Sci. U.S.A.">
        <title>Insights into evolution of multicellular fungi from the assembled chromosomes of the mushroom Coprinopsis cinerea (Coprinus cinereus).</title>
        <authorList>
            <person name="Stajich J.E."/>
            <person name="Wilke S.K."/>
            <person name="Ahren D."/>
            <person name="Au C.H."/>
            <person name="Birren B.W."/>
            <person name="Borodovsky M."/>
            <person name="Burns C."/>
            <person name="Canback B."/>
            <person name="Casselton L.A."/>
            <person name="Cheng C.K."/>
            <person name="Deng J."/>
            <person name="Dietrich F.S."/>
            <person name="Fargo D.C."/>
            <person name="Farman M.L."/>
            <person name="Gathman A.C."/>
            <person name="Goldberg J."/>
            <person name="Guigo R."/>
            <person name="Hoegger P.J."/>
            <person name="Hooker J.B."/>
            <person name="Huggins A."/>
            <person name="James T.Y."/>
            <person name="Kamada T."/>
            <person name="Kilaru S."/>
            <person name="Kodira C."/>
            <person name="Kues U."/>
            <person name="Kupfer D."/>
            <person name="Kwan H.S."/>
            <person name="Lomsadze A."/>
            <person name="Li W."/>
            <person name="Lilly W.W."/>
            <person name="Ma L.J."/>
            <person name="Mackey A.J."/>
            <person name="Manning G."/>
            <person name="Martin F."/>
            <person name="Muraguchi H."/>
            <person name="Natvig D.O."/>
            <person name="Palmerini H."/>
            <person name="Ramesh M.A."/>
            <person name="Rehmeyer C.J."/>
            <person name="Roe B.A."/>
            <person name="Shenoy N."/>
            <person name="Stanke M."/>
            <person name="Ter-Hovhannisyan V."/>
            <person name="Tunlid A."/>
            <person name="Velagapudi R."/>
            <person name="Vision T.J."/>
            <person name="Zeng Q."/>
            <person name="Zolan M.E."/>
            <person name="Pukkila P.J."/>
        </authorList>
    </citation>
    <scope>NUCLEOTIDE SEQUENCE [LARGE SCALE GENOMIC DNA]</scope>
    <source>
        <strain evidence="3">Okayama-7 / 130 / ATCC MYA-4618 / FGSC 9003</strain>
    </source>
</reference>
<organism evidence="2 3">
    <name type="scientific">Coprinopsis cinerea (strain Okayama-7 / 130 / ATCC MYA-4618 / FGSC 9003)</name>
    <name type="common">Inky cap fungus</name>
    <name type="synonym">Hormographiella aspergillata</name>
    <dbReference type="NCBI Taxonomy" id="240176"/>
    <lineage>
        <taxon>Eukaryota</taxon>
        <taxon>Fungi</taxon>
        <taxon>Dikarya</taxon>
        <taxon>Basidiomycota</taxon>
        <taxon>Agaricomycotina</taxon>
        <taxon>Agaricomycetes</taxon>
        <taxon>Agaricomycetidae</taxon>
        <taxon>Agaricales</taxon>
        <taxon>Agaricineae</taxon>
        <taxon>Psathyrellaceae</taxon>
        <taxon>Coprinopsis</taxon>
    </lineage>
</organism>
<evidence type="ECO:0000256" key="1">
    <source>
        <dbReference type="SAM" id="Phobius"/>
    </source>
</evidence>
<dbReference type="VEuPathDB" id="FungiDB:CC1G_09346"/>
<proteinExistence type="predicted"/>
<dbReference type="AlphaFoldDB" id="A8N5P1"/>
<dbReference type="STRING" id="240176.A8N5P1"/>
<protein>
    <submittedName>
        <fullName evidence="2">Uncharacterized protein</fullName>
    </submittedName>
</protein>
<feature type="transmembrane region" description="Helical" evidence="1">
    <location>
        <begin position="30"/>
        <end position="51"/>
    </location>
</feature>
<dbReference type="InParanoid" id="A8N5P1"/>
<dbReference type="RefSeq" id="XP_001830186.2">
    <property type="nucleotide sequence ID" value="XM_001830134.2"/>
</dbReference>
<gene>
    <name evidence="2" type="ORF">CC1G_09346</name>
</gene>
<dbReference type="KEGG" id="cci:CC1G_09346"/>
<keyword evidence="1" id="KW-1133">Transmembrane helix</keyword>
<dbReference type="HOGENOM" id="CLU_106792_0_0_1"/>
<dbReference type="EMBL" id="AACS02000003">
    <property type="protein sequence ID" value="EAU91664.2"/>
    <property type="molecule type" value="Genomic_DNA"/>
</dbReference>
<evidence type="ECO:0000313" key="2">
    <source>
        <dbReference type="EMBL" id="EAU91664.2"/>
    </source>
</evidence>
<dbReference type="PANTHER" id="PTHR28002:SF1">
    <property type="entry name" value="MIOREX COMPLEX COMPONENT 11"/>
    <property type="match status" value="1"/>
</dbReference>
<name>A8N5P1_COPC7</name>
<keyword evidence="1" id="KW-0812">Transmembrane</keyword>
<dbReference type="OrthoDB" id="5580261at2759"/>
<evidence type="ECO:0000313" key="3">
    <source>
        <dbReference type="Proteomes" id="UP000001861"/>
    </source>
</evidence>
<dbReference type="OMA" id="REWMVEG"/>
<keyword evidence="1" id="KW-0472">Membrane</keyword>
<dbReference type="Pfam" id="PF10306">
    <property type="entry name" value="FLILHELTA"/>
    <property type="match status" value="1"/>
</dbReference>
<sequence length="187" mass="20328">MSTPKPGRFAAYSTALQSIAKRTGTPLSSLVLSFGILHEVTAVAPLFIIFYGARTFGVGDRLVQEISEDLNSHNAGEDGAPVDAMQWGRRKLATWMDDGYAWTARVGTRYGVFGYEKRQSGEKVDIEALNQVPGRLAGDVANAVIAYAATKAMFPLRIGLSLYLSPAFSRGIVEPIRTSVVGLFRRQ</sequence>